<accession>B3S6L3</accession>
<dbReference type="HOGENOM" id="CLU_003433_9_1_1"/>
<dbReference type="CDD" id="cd24138">
    <property type="entry name" value="TtcA-like"/>
    <property type="match status" value="1"/>
</dbReference>
<dbReference type="STRING" id="10228.B3S6L3"/>
<gene>
    <name evidence="3" type="ORF">TRIADDRAFT_59846</name>
</gene>
<dbReference type="InterPro" id="IPR015424">
    <property type="entry name" value="PyrdxlP-dep_Trfase"/>
</dbReference>
<feature type="domain" description="tRNA(Ile)-lysidine/2-thiocytidine synthase N-terminal" evidence="2">
    <location>
        <begin position="650"/>
        <end position="818"/>
    </location>
</feature>
<protein>
    <recommendedName>
        <fullName evidence="5">tRNA(Ile)-lysidine/2-thiocytidine synthase N-terminal domain-containing protein</fullName>
    </recommendedName>
</protein>
<proteinExistence type="predicted"/>
<dbReference type="Pfam" id="PF01171">
    <property type="entry name" value="ATP_bind_3"/>
    <property type="match status" value="1"/>
</dbReference>
<organism evidence="3 4">
    <name type="scientific">Trichoplax adhaerens</name>
    <name type="common">Trichoplax reptans</name>
    <dbReference type="NCBI Taxonomy" id="10228"/>
    <lineage>
        <taxon>Eukaryota</taxon>
        <taxon>Metazoa</taxon>
        <taxon>Placozoa</taxon>
        <taxon>Uniplacotomia</taxon>
        <taxon>Trichoplacea</taxon>
        <taxon>Trichoplacidae</taxon>
        <taxon>Trichoplax</taxon>
    </lineage>
</organism>
<dbReference type="GeneID" id="6757001"/>
<dbReference type="InterPro" id="IPR014729">
    <property type="entry name" value="Rossmann-like_a/b/a_fold"/>
</dbReference>
<dbReference type="PANTHER" id="PTHR43686">
    <property type="entry name" value="SULFURTRANSFERASE-RELATED"/>
    <property type="match status" value="1"/>
</dbReference>
<dbReference type="InterPro" id="IPR011063">
    <property type="entry name" value="TilS/TtcA_N"/>
</dbReference>
<dbReference type="KEGG" id="tad:TRIADDRAFT_59846"/>
<dbReference type="OrthoDB" id="420046at2759"/>
<evidence type="ECO:0000259" key="2">
    <source>
        <dbReference type="Pfam" id="PF01171"/>
    </source>
</evidence>
<dbReference type="Proteomes" id="UP000009022">
    <property type="component" value="Unassembled WGS sequence"/>
</dbReference>
<dbReference type="PANTHER" id="PTHR43686:SF1">
    <property type="entry name" value="AMINOTRAN_5 DOMAIN-CONTAINING PROTEIN"/>
    <property type="match status" value="1"/>
</dbReference>
<feature type="domain" description="Aminotransferase class V" evidence="1">
    <location>
        <begin position="52"/>
        <end position="426"/>
    </location>
</feature>
<dbReference type="InterPro" id="IPR015422">
    <property type="entry name" value="PyrdxlP-dep_Trfase_small"/>
</dbReference>
<dbReference type="InterPro" id="IPR000192">
    <property type="entry name" value="Aminotrans_V_dom"/>
</dbReference>
<keyword evidence="4" id="KW-1185">Reference proteome</keyword>
<dbReference type="Gene3D" id="3.40.50.620">
    <property type="entry name" value="HUPs"/>
    <property type="match status" value="1"/>
</dbReference>
<dbReference type="InParanoid" id="B3S6L3"/>
<dbReference type="PhylomeDB" id="B3S6L3"/>
<evidence type="ECO:0008006" key="5">
    <source>
        <dbReference type="Google" id="ProtNLM"/>
    </source>
</evidence>
<evidence type="ECO:0000259" key="1">
    <source>
        <dbReference type="Pfam" id="PF00266"/>
    </source>
</evidence>
<dbReference type="SUPFAM" id="SSF52402">
    <property type="entry name" value="Adenine nucleotide alpha hydrolases-like"/>
    <property type="match status" value="1"/>
</dbReference>
<evidence type="ECO:0000313" key="3">
    <source>
        <dbReference type="EMBL" id="EDV21640.1"/>
    </source>
</evidence>
<reference evidence="3 4" key="1">
    <citation type="journal article" date="2008" name="Nature">
        <title>The Trichoplax genome and the nature of placozoans.</title>
        <authorList>
            <person name="Srivastava M."/>
            <person name="Begovic E."/>
            <person name="Chapman J."/>
            <person name="Putnam N.H."/>
            <person name="Hellsten U."/>
            <person name="Kawashima T."/>
            <person name="Kuo A."/>
            <person name="Mitros T."/>
            <person name="Salamov A."/>
            <person name="Carpenter M.L."/>
            <person name="Signorovitch A.Y."/>
            <person name="Moreno M.A."/>
            <person name="Kamm K."/>
            <person name="Grimwood J."/>
            <person name="Schmutz J."/>
            <person name="Shapiro H."/>
            <person name="Grigoriev I.V."/>
            <person name="Buss L.W."/>
            <person name="Schierwater B."/>
            <person name="Dellaporta S.L."/>
            <person name="Rokhsar D.S."/>
        </authorList>
    </citation>
    <scope>NUCLEOTIDE SEQUENCE [LARGE SCALE GENOMIC DNA]</scope>
    <source>
        <strain evidence="3 4">Grell-BS-1999</strain>
    </source>
</reference>
<dbReference type="InterPro" id="IPR015421">
    <property type="entry name" value="PyrdxlP-dep_Trfase_major"/>
</dbReference>
<dbReference type="OMA" id="CATVDPQ"/>
<dbReference type="AlphaFoldDB" id="B3S6L3"/>
<evidence type="ECO:0000313" key="4">
    <source>
        <dbReference type="Proteomes" id="UP000009022"/>
    </source>
</evidence>
<dbReference type="Gene3D" id="3.90.1150.10">
    <property type="entry name" value="Aspartate Aminotransferase, domain 1"/>
    <property type="match status" value="1"/>
</dbReference>
<dbReference type="Pfam" id="PF00266">
    <property type="entry name" value="Aminotran_5"/>
    <property type="match status" value="1"/>
</dbReference>
<dbReference type="CTD" id="6757001"/>
<sequence length="882" mass="99435">MNYQPLPHGRRSFYEKPIKPTKIGDTANTNRHHPIQNASVLFQYINSNIIVIYCDYTASGKALAFIEDYIRNEVLPMYGNTHTTTTVTSQQTTLYRHEARDIIRSAVNASVNDRVIFTGSGCTGAIHELVHALNIDPSKTVIFVGPFEHHSNLLPWRELGTKVIRIAEDERGCVDQKDLNEKLQENKATAFQMIGCFSAASNITGILVDTDAITMCLHKHGALAFWDYATAAPYTNIDMNPVLTHDDQHLAFKDAIYLSPHKFVGGVGSPVSALKLIPEGLLIAKKSLFRNPSPAISGGGTVFFVTQQSHRYLEDIEIREEGGTPDIVGSVRASLAFQLKMALTPESIMNREREILKLALAKWSKCPNLLILGNTDVPRLPIFSFLIRHSETKRFLHYNYVCVLLNDLFGIQARGGCACAGPYAEYTFNPETSQWRHQSFQVFKDRKWLGNINYDLGFMNYVNNTSTNCKESLDEYLSLAKTQLEKIHPGQLPSISDQTLILGGHGESLRWFMYPCEAQQILLGKNLNMERTFIPPFIPRHYGEDGVVVLQDHACVINKCSSKISGNKTNGYENQSLSDSTPCTLDKNISNECDAKSGIGFQASEPKSKILVSQCKQYNFKVRFHVPPKKIIKLTIEAVQDFNMIAQNDKILVCISGGKDSLSLLHTLKQYQFYARAKGIHFDIGATTIDPQSSGYNPRPLIKYMAELGVPYFYEEQDIITAASNVDRCDSICSFCSRLKRGRIYACARREGYNVIALGQHLDDLSESFLMSIFHNGFLRTMKACYTVREKDLRVIRPFVYVREQELKIFAEQAKLPVIPENCPACFEAPKERRRVKQLLANQEVLFPMLHQSLLSSMKPLMSRNSVGMESRRIVDNQLDED</sequence>
<dbReference type="eggNOG" id="KOG2840">
    <property type="taxonomic scope" value="Eukaryota"/>
</dbReference>
<dbReference type="RefSeq" id="XP_002115788.1">
    <property type="nucleotide sequence ID" value="XM_002115752.1"/>
</dbReference>
<name>B3S6L3_TRIAD</name>
<dbReference type="SUPFAM" id="SSF53383">
    <property type="entry name" value="PLP-dependent transferases"/>
    <property type="match status" value="1"/>
</dbReference>
<dbReference type="EMBL" id="DS985252">
    <property type="protein sequence ID" value="EDV21640.1"/>
    <property type="molecule type" value="Genomic_DNA"/>
</dbReference>
<dbReference type="Gene3D" id="3.40.640.10">
    <property type="entry name" value="Type I PLP-dependent aspartate aminotransferase-like (Major domain)"/>
    <property type="match status" value="1"/>
</dbReference>